<dbReference type="PANTHER" id="PTHR30136:SF35">
    <property type="entry name" value="HTH-TYPE TRANSCRIPTIONAL REGULATOR RV1719"/>
    <property type="match status" value="1"/>
</dbReference>
<dbReference type="InterPro" id="IPR011991">
    <property type="entry name" value="ArsR-like_HTH"/>
</dbReference>
<dbReference type="InterPro" id="IPR050707">
    <property type="entry name" value="HTH_MetabolicPath_Reg"/>
</dbReference>
<dbReference type="PROSITE" id="PS51078">
    <property type="entry name" value="ICLR_ED"/>
    <property type="match status" value="1"/>
</dbReference>
<dbReference type="SUPFAM" id="SSF46785">
    <property type="entry name" value="Winged helix' DNA-binding domain"/>
    <property type="match status" value="1"/>
</dbReference>
<feature type="domain" description="IclR-ED" evidence="5">
    <location>
        <begin position="73"/>
        <end position="257"/>
    </location>
</feature>
<organism evidence="6 7">
    <name type="scientific">Haloarcula salina</name>
    <dbReference type="NCBI Taxonomy" id="1429914"/>
    <lineage>
        <taxon>Archaea</taxon>
        <taxon>Methanobacteriati</taxon>
        <taxon>Methanobacteriota</taxon>
        <taxon>Stenosarchaea group</taxon>
        <taxon>Halobacteria</taxon>
        <taxon>Halobacteriales</taxon>
        <taxon>Haloarculaceae</taxon>
        <taxon>Haloarcula</taxon>
    </lineage>
</organism>
<dbReference type="InterPro" id="IPR014757">
    <property type="entry name" value="Tscrpt_reg_IclR_C"/>
</dbReference>
<gene>
    <name evidence="6" type="ORF">KTS37_14250</name>
</gene>
<dbReference type="Proteomes" id="UP001166304">
    <property type="component" value="Unassembled WGS sequence"/>
</dbReference>
<dbReference type="GO" id="GO:0003700">
    <property type="term" value="F:DNA-binding transcription factor activity"/>
    <property type="evidence" value="ECO:0007669"/>
    <property type="project" value="TreeGrafter"/>
</dbReference>
<dbReference type="SUPFAM" id="SSF55781">
    <property type="entry name" value="GAF domain-like"/>
    <property type="match status" value="1"/>
</dbReference>
<dbReference type="RefSeq" id="WP_162414508.1">
    <property type="nucleotide sequence ID" value="NZ_JAHQXE010000004.1"/>
</dbReference>
<dbReference type="Gene3D" id="1.10.10.10">
    <property type="entry name" value="Winged helix-like DNA-binding domain superfamily/Winged helix DNA-binding domain"/>
    <property type="match status" value="1"/>
</dbReference>
<dbReference type="InterPro" id="IPR036390">
    <property type="entry name" value="WH_DNA-bd_sf"/>
</dbReference>
<dbReference type="GO" id="GO:0003677">
    <property type="term" value="F:DNA binding"/>
    <property type="evidence" value="ECO:0007669"/>
    <property type="project" value="UniProtKB-KW"/>
</dbReference>
<evidence type="ECO:0000259" key="5">
    <source>
        <dbReference type="PROSITE" id="PS51078"/>
    </source>
</evidence>
<evidence type="ECO:0000313" key="6">
    <source>
        <dbReference type="EMBL" id="MBV0902952.1"/>
    </source>
</evidence>
<feature type="domain" description="HTH iclR-type" evidence="4">
    <location>
        <begin position="13"/>
        <end position="72"/>
    </location>
</feature>
<evidence type="ECO:0000256" key="2">
    <source>
        <dbReference type="ARBA" id="ARBA00023125"/>
    </source>
</evidence>
<evidence type="ECO:0000313" key="7">
    <source>
        <dbReference type="Proteomes" id="UP001166304"/>
    </source>
</evidence>
<dbReference type="Pfam" id="PF09339">
    <property type="entry name" value="HTH_IclR"/>
    <property type="match status" value="1"/>
</dbReference>
<evidence type="ECO:0000256" key="1">
    <source>
        <dbReference type="ARBA" id="ARBA00023015"/>
    </source>
</evidence>
<dbReference type="Pfam" id="PF01614">
    <property type="entry name" value="IclR_C"/>
    <property type="match status" value="1"/>
</dbReference>
<dbReference type="CDD" id="cd00090">
    <property type="entry name" value="HTH_ARSR"/>
    <property type="match status" value="1"/>
</dbReference>
<dbReference type="InterPro" id="IPR005471">
    <property type="entry name" value="Tscrpt_reg_IclR_N"/>
</dbReference>
<proteinExistence type="predicted"/>
<dbReference type="GO" id="GO:0045892">
    <property type="term" value="P:negative regulation of DNA-templated transcription"/>
    <property type="evidence" value="ECO:0007669"/>
    <property type="project" value="TreeGrafter"/>
</dbReference>
<dbReference type="PANTHER" id="PTHR30136">
    <property type="entry name" value="HELIX-TURN-HELIX TRANSCRIPTIONAL REGULATOR, ICLR FAMILY"/>
    <property type="match status" value="1"/>
</dbReference>
<protein>
    <submittedName>
        <fullName evidence="6">IclR family transcriptional regulator</fullName>
    </submittedName>
</protein>
<dbReference type="PROSITE" id="PS51077">
    <property type="entry name" value="HTH_ICLR"/>
    <property type="match status" value="1"/>
</dbReference>
<dbReference type="EMBL" id="JAHQXE010000004">
    <property type="protein sequence ID" value="MBV0902952.1"/>
    <property type="molecule type" value="Genomic_DNA"/>
</dbReference>
<dbReference type="InterPro" id="IPR029016">
    <property type="entry name" value="GAF-like_dom_sf"/>
</dbReference>
<evidence type="ECO:0000259" key="4">
    <source>
        <dbReference type="PROSITE" id="PS51077"/>
    </source>
</evidence>
<dbReference type="Gene3D" id="3.30.450.40">
    <property type="match status" value="1"/>
</dbReference>
<keyword evidence="3" id="KW-0804">Transcription</keyword>
<dbReference type="AlphaFoldDB" id="A0AA41KGC0"/>
<comment type="caution">
    <text evidence="6">The sequence shown here is derived from an EMBL/GenBank/DDBJ whole genome shotgun (WGS) entry which is preliminary data.</text>
</comment>
<dbReference type="InterPro" id="IPR036388">
    <property type="entry name" value="WH-like_DNA-bd_sf"/>
</dbReference>
<dbReference type="FunFam" id="1.10.10.10:FF:000056">
    <property type="entry name" value="IclR family transcriptional regulator"/>
    <property type="match status" value="1"/>
</dbReference>
<sequence length="264" mass="29608">MTNSSGKRERKTIQSVETALEILEVIREKEIAGVTEIADEFGRSKSTVHHYLATLEEHGYLERSDGKYQLGLRFLTLGGKVREQEQLYHLGKSDVDKLARETGEKARLIVERDGYGITLYQSSGNAIEDTPTHVGSIEELYCTAAGKAFLAELPDEEVSTYLGETTMHAYTQNTITDPEELRDQLEAIRSRGIAFDDEERYDGIRCVASSIVSSDDTLLGALSVSAPEDRVSDERFRSEIPDLLQNIVGVVEINTTYSRWEDMF</sequence>
<keyword evidence="1" id="KW-0805">Transcription regulation</keyword>
<reference evidence="6" key="1">
    <citation type="submission" date="2021-06" db="EMBL/GenBank/DDBJ databases">
        <title>New haloarchaea isolates fom saline soil.</title>
        <authorList>
            <person name="Duran-Viseras A."/>
            <person name="Sanchez-Porro C.S."/>
            <person name="Ventosa A."/>
        </authorList>
    </citation>
    <scope>NUCLEOTIDE SEQUENCE</scope>
    <source>
        <strain evidence="6">JCM 18369</strain>
    </source>
</reference>
<keyword evidence="7" id="KW-1185">Reference proteome</keyword>
<dbReference type="SMART" id="SM00346">
    <property type="entry name" value="HTH_ICLR"/>
    <property type="match status" value="1"/>
</dbReference>
<keyword evidence="2" id="KW-0238">DNA-binding</keyword>
<name>A0AA41KGC0_9EURY</name>
<accession>A0AA41KGC0</accession>
<evidence type="ECO:0000256" key="3">
    <source>
        <dbReference type="ARBA" id="ARBA00023163"/>
    </source>
</evidence>